<proteinExistence type="predicted"/>
<feature type="compositionally biased region" description="Basic residues" evidence="1">
    <location>
        <begin position="43"/>
        <end position="54"/>
    </location>
</feature>
<evidence type="ECO:0008006" key="5">
    <source>
        <dbReference type="Google" id="ProtNLM"/>
    </source>
</evidence>
<sequence>MKKSLYTALGLAVALAVSAPVLSSVASAAPATTTTAPTTPVKKVSHKHHVKKVHNTAAKKDVKKSAAE</sequence>
<gene>
    <name evidence="3" type="ORF">CU102_08770</name>
</gene>
<evidence type="ECO:0000256" key="1">
    <source>
        <dbReference type="SAM" id="MobiDB-lite"/>
    </source>
</evidence>
<dbReference type="Proteomes" id="UP000241444">
    <property type="component" value="Unassembled WGS sequence"/>
</dbReference>
<dbReference type="AlphaFoldDB" id="A0A2P7BSM1"/>
<comment type="caution">
    <text evidence="3">The sequence shown here is derived from an EMBL/GenBank/DDBJ whole genome shotgun (WGS) entry which is preliminary data.</text>
</comment>
<feature type="compositionally biased region" description="Basic and acidic residues" evidence="1">
    <location>
        <begin position="58"/>
        <end position="68"/>
    </location>
</feature>
<accession>A0A2P7BSM1</accession>
<feature type="compositionally biased region" description="Low complexity" evidence="1">
    <location>
        <begin position="27"/>
        <end position="42"/>
    </location>
</feature>
<keyword evidence="4" id="KW-1185">Reference proteome</keyword>
<feature type="chain" id="PRO_5015156337" description="Acid-shock protein" evidence="2">
    <location>
        <begin position="29"/>
        <end position="68"/>
    </location>
</feature>
<keyword evidence="2" id="KW-0732">Signal</keyword>
<evidence type="ECO:0000313" key="4">
    <source>
        <dbReference type="Proteomes" id="UP000241444"/>
    </source>
</evidence>
<evidence type="ECO:0000313" key="3">
    <source>
        <dbReference type="EMBL" id="PSH69458.1"/>
    </source>
</evidence>
<dbReference type="RefSeq" id="WP_106710713.1">
    <property type="nucleotide sequence ID" value="NZ_PGGO01000005.1"/>
</dbReference>
<reference evidence="4" key="1">
    <citation type="submission" date="2017-11" db="EMBL/GenBank/DDBJ databases">
        <authorList>
            <person name="Kuznetsova I."/>
            <person name="Sazanova A."/>
            <person name="Chirak E."/>
            <person name="Safronova V."/>
            <person name="Willems A."/>
        </authorList>
    </citation>
    <scope>NUCLEOTIDE SEQUENCE [LARGE SCALE GENOMIC DNA]</scope>
    <source>
        <strain evidence="4">STM 196</strain>
    </source>
</reference>
<organism evidence="3 4">
    <name type="scientific">Phyllobacterium brassicacearum</name>
    <dbReference type="NCBI Taxonomy" id="314235"/>
    <lineage>
        <taxon>Bacteria</taxon>
        <taxon>Pseudomonadati</taxon>
        <taxon>Pseudomonadota</taxon>
        <taxon>Alphaproteobacteria</taxon>
        <taxon>Hyphomicrobiales</taxon>
        <taxon>Phyllobacteriaceae</taxon>
        <taxon>Phyllobacterium</taxon>
    </lineage>
</organism>
<evidence type="ECO:0000256" key="2">
    <source>
        <dbReference type="SAM" id="SignalP"/>
    </source>
</evidence>
<protein>
    <recommendedName>
        <fullName evidence="5">Acid-shock protein</fullName>
    </recommendedName>
</protein>
<feature type="region of interest" description="Disordered" evidence="1">
    <location>
        <begin position="27"/>
        <end position="68"/>
    </location>
</feature>
<name>A0A2P7BSM1_9HYPH</name>
<feature type="signal peptide" evidence="2">
    <location>
        <begin position="1"/>
        <end position="28"/>
    </location>
</feature>
<dbReference type="EMBL" id="PGGO01000005">
    <property type="protein sequence ID" value="PSH69458.1"/>
    <property type="molecule type" value="Genomic_DNA"/>
</dbReference>